<dbReference type="InterPro" id="IPR005361">
    <property type="entry name" value="UPF0158"/>
</dbReference>
<reference evidence="1 2" key="1">
    <citation type="submission" date="2018-06" db="EMBL/GenBank/DDBJ databases">
        <title>Echinicola strongylocentroti sp. nov., isolated from a sea urchin Strongylocentrotus intermedius.</title>
        <authorList>
            <person name="Bae S.S."/>
        </authorList>
    </citation>
    <scope>NUCLEOTIDE SEQUENCE [LARGE SCALE GENOMIC DNA]</scope>
    <source>
        <strain evidence="1 2">MEBiC08714</strain>
    </source>
</reference>
<sequence length="147" mass="17840">MLKLTEKEIDTIANYLLKGKVCYYQEDKKIIHHLPDEEENFNENLTTEEEDLLDEVDADPMNYAEFIKMEPAQESLIMEQFTERFVDNRSFQEDLYDALTKSKAMERFTFLIEESNNYKQKWLDYRVQKYKDWVMEQVDSYNTLEED</sequence>
<dbReference type="OrthoDB" id="961309at2"/>
<dbReference type="AlphaFoldDB" id="A0A2Z4IIH0"/>
<accession>A0A2Z4IIH0</accession>
<organism evidence="1 2">
    <name type="scientific">Echinicola strongylocentroti</name>
    <dbReference type="NCBI Taxonomy" id="1795355"/>
    <lineage>
        <taxon>Bacteria</taxon>
        <taxon>Pseudomonadati</taxon>
        <taxon>Bacteroidota</taxon>
        <taxon>Cytophagia</taxon>
        <taxon>Cytophagales</taxon>
        <taxon>Cyclobacteriaceae</taxon>
        <taxon>Echinicola</taxon>
    </lineage>
</organism>
<dbReference type="Pfam" id="PF03682">
    <property type="entry name" value="UPF0158"/>
    <property type="match status" value="1"/>
</dbReference>
<gene>
    <name evidence="1" type="ORF">DN752_10340</name>
</gene>
<evidence type="ECO:0000313" key="1">
    <source>
        <dbReference type="EMBL" id="AWW30490.1"/>
    </source>
</evidence>
<name>A0A2Z4IIH0_9BACT</name>
<dbReference type="KEGG" id="est:DN752_10340"/>
<dbReference type="EMBL" id="CP030041">
    <property type="protein sequence ID" value="AWW30490.1"/>
    <property type="molecule type" value="Genomic_DNA"/>
</dbReference>
<dbReference type="Proteomes" id="UP000248688">
    <property type="component" value="Chromosome"/>
</dbReference>
<dbReference type="RefSeq" id="WP_112783871.1">
    <property type="nucleotide sequence ID" value="NZ_CP030041.1"/>
</dbReference>
<evidence type="ECO:0000313" key="2">
    <source>
        <dbReference type="Proteomes" id="UP000248688"/>
    </source>
</evidence>
<keyword evidence="2" id="KW-1185">Reference proteome</keyword>
<protein>
    <submittedName>
        <fullName evidence="1">Uncharacterized protein</fullName>
    </submittedName>
</protein>
<proteinExistence type="predicted"/>